<evidence type="ECO:0000259" key="2">
    <source>
        <dbReference type="Pfam" id="PF24883"/>
    </source>
</evidence>
<organism evidence="4 5">
    <name type="scientific">Coniochaeta ligniaria NRRL 30616</name>
    <dbReference type="NCBI Taxonomy" id="1408157"/>
    <lineage>
        <taxon>Eukaryota</taxon>
        <taxon>Fungi</taxon>
        <taxon>Dikarya</taxon>
        <taxon>Ascomycota</taxon>
        <taxon>Pezizomycotina</taxon>
        <taxon>Sordariomycetes</taxon>
        <taxon>Sordariomycetidae</taxon>
        <taxon>Coniochaetales</taxon>
        <taxon>Coniochaetaceae</taxon>
        <taxon>Coniochaeta</taxon>
    </lineage>
</organism>
<dbReference type="AlphaFoldDB" id="A0A1J7IWH3"/>
<keyword evidence="5" id="KW-1185">Reference proteome</keyword>
<proteinExistence type="predicted"/>
<dbReference type="PANTHER" id="PTHR10039">
    <property type="entry name" value="AMELOGENIN"/>
    <property type="match status" value="1"/>
</dbReference>
<evidence type="ECO:0000313" key="5">
    <source>
        <dbReference type="Proteomes" id="UP000182658"/>
    </source>
</evidence>
<reference evidence="4 5" key="1">
    <citation type="submission" date="2016-10" db="EMBL/GenBank/DDBJ databases">
        <title>Draft genome sequence of Coniochaeta ligniaria NRRL30616, a lignocellulolytic fungus for bioabatement of inhibitors in plant biomass hydrolysates.</title>
        <authorList>
            <consortium name="DOE Joint Genome Institute"/>
            <person name="Jimenez D.J."/>
            <person name="Hector R.E."/>
            <person name="Riley R."/>
            <person name="Sun H."/>
            <person name="Grigoriev I.V."/>
            <person name="Van Elsas J.D."/>
            <person name="Nichols N.N."/>
        </authorList>
    </citation>
    <scope>NUCLEOTIDE SEQUENCE [LARGE SCALE GENOMIC DNA]</scope>
    <source>
        <strain evidence="4 5">NRRL 30616</strain>
    </source>
</reference>
<dbReference type="OrthoDB" id="443402at2759"/>
<dbReference type="PANTHER" id="PTHR10039:SF5">
    <property type="entry name" value="NACHT DOMAIN-CONTAINING PROTEIN"/>
    <property type="match status" value="1"/>
</dbReference>
<dbReference type="Pfam" id="PF24883">
    <property type="entry name" value="NPHP3_N"/>
    <property type="match status" value="1"/>
</dbReference>
<dbReference type="Proteomes" id="UP000182658">
    <property type="component" value="Unassembled WGS sequence"/>
</dbReference>
<dbReference type="InterPro" id="IPR056693">
    <property type="entry name" value="DUF7791"/>
</dbReference>
<evidence type="ECO:0000313" key="4">
    <source>
        <dbReference type="EMBL" id="OIW32071.1"/>
    </source>
</evidence>
<dbReference type="InParanoid" id="A0A1J7IWH3"/>
<dbReference type="STRING" id="1408157.A0A1J7IWH3"/>
<dbReference type="InterPro" id="IPR027417">
    <property type="entry name" value="P-loop_NTPase"/>
</dbReference>
<gene>
    <name evidence="4" type="ORF">CONLIGDRAFT_612403</name>
</gene>
<evidence type="ECO:0000259" key="3">
    <source>
        <dbReference type="Pfam" id="PF25053"/>
    </source>
</evidence>
<dbReference type="Pfam" id="PF25053">
    <property type="entry name" value="DUF7791"/>
    <property type="match status" value="1"/>
</dbReference>
<evidence type="ECO:0000256" key="1">
    <source>
        <dbReference type="ARBA" id="ARBA00022737"/>
    </source>
</evidence>
<accession>A0A1J7IWH3</accession>
<name>A0A1J7IWH3_9PEZI</name>
<dbReference type="Gene3D" id="3.40.50.300">
    <property type="entry name" value="P-loop containing nucleotide triphosphate hydrolases"/>
    <property type="match status" value="1"/>
</dbReference>
<feature type="domain" description="Nephrocystin 3-like N-terminal" evidence="2">
    <location>
        <begin position="271"/>
        <end position="436"/>
    </location>
</feature>
<protein>
    <submittedName>
        <fullName evidence="4">Uncharacterized protein</fullName>
    </submittedName>
</protein>
<keyword evidence="1" id="KW-0677">Repeat</keyword>
<feature type="domain" description="DUF7791" evidence="3">
    <location>
        <begin position="546"/>
        <end position="671"/>
    </location>
</feature>
<dbReference type="EMBL" id="KV875095">
    <property type="protein sequence ID" value="OIW32071.1"/>
    <property type="molecule type" value="Genomic_DNA"/>
</dbReference>
<sequence>MDPISALGLAANVLQFLQFTTGLFGSAQRLYVSASDASADCQHLENVYSRLSELNVALQTSQSRTASTAQPSSHWDNLKALAQKCDSDCQELLSATAKLKVKNAPKRRWWKCFHKALLEVWTQEELRRIKCRIEDYQGSMTVYLCAISAEGIETIKLDLDQLKADTRTLHAGRTQQLELLVQSMARVTRDLTAIKDASVTGHVRLDEMEVLTGKLAGLCLNGRRLAVEQNILTSLDFAHRSQRQMAIPDAHLNTFSWVSETQSDVTSGPGKFALWLQEGSGVFWVSGKPGSGKSTFMKHVTHNKHTRAALSRWARPKQLVVASYYFWSAGQLLQKSLYGLLRSLLHDILDQVPGASHDVCSRLWEEDNPGEVIGKEWSLSELHDCLQKLSKQNTLQSRFCLFIDGLDEYDGDHIEICRTLLTLCQSADFKICVASRPWNVFETELGKNELQKLYIHELTQDDIRKYVTDRLHQHPQWSEACSEDVRSHTLVQEIAERSHGVFLWVFLVTRQLREGLVNGDTFDDLLKRLESIPTDLEQFFKHILDSVDPFYHVNMARTLQIALVAVDNRGFPVPILAFHDMEYHDTDYALNQPVIPFTPEEAREFLRPTRRRLNGRCKGLLEIHNDSIQFLHRTLWDFLKTGEMASYLSNKAGSQFSANTSLLKAYVAFLKRGRSWDLPDKHCSHFVRIVADRSWGKKADDILRTLLGYAMQIQSYENKEYHATNTHFCSLWNPFRLQTLNRLLENGISANETYVVPGTGEISTPWHALVCSLAPWTDHGLALKGGTRELQSAFDSGAISLLLQHGADVNASNDPSYGISLPVWLRFFLLLFFNPGISTFTYSYIETLRAMMLSAADFSVLFQENWPSKSTNLSYISPWKVLCDQLDYAYTQRSHLPYHHLGLCSQAIEVLALTAAGKVTLPWGDMRSILQNLFGSDFLDQLLDADRVVDAKHTAMTSPFRGWMSWPSMALP</sequence>
<dbReference type="InterPro" id="IPR056884">
    <property type="entry name" value="NPHP3-like_N"/>
</dbReference>
<dbReference type="SUPFAM" id="SSF52540">
    <property type="entry name" value="P-loop containing nucleoside triphosphate hydrolases"/>
    <property type="match status" value="1"/>
</dbReference>